<proteinExistence type="predicted"/>
<dbReference type="InterPro" id="IPR040256">
    <property type="entry name" value="At4g02000-like"/>
</dbReference>
<evidence type="ECO:0000313" key="2">
    <source>
        <dbReference type="Proteomes" id="UP000189701"/>
    </source>
</evidence>
<keyword evidence="2" id="KW-1185">Reference proteome</keyword>
<organism evidence="2 3">
    <name type="scientific">Nicotiana sylvestris</name>
    <name type="common">Wood tobacco</name>
    <name type="synonym">South American tobacco</name>
    <dbReference type="NCBI Taxonomy" id="4096"/>
    <lineage>
        <taxon>Eukaryota</taxon>
        <taxon>Viridiplantae</taxon>
        <taxon>Streptophyta</taxon>
        <taxon>Embryophyta</taxon>
        <taxon>Tracheophyta</taxon>
        <taxon>Spermatophyta</taxon>
        <taxon>Magnoliopsida</taxon>
        <taxon>eudicotyledons</taxon>
        <taxon>Gunneridae</taxon>
        <taxon>Pentapetalae</taxon>
        <taxon>asterids</taxon>
        <taxon>lamiids</taxon>
        <taxon>Solanales</taxon>
        <taxon>Solanaceae</taxon>
        <taxon>Nicotianoideae</taxon>
        <taxon>Nicotianeae</taxon>
        <taxon>Nicotiana</taxon>
    </lineage>
</organism>
<accession>A0A1U7Z0P2</accession>
<gene>
    <name evidence="3" type="primary">LOC104250100</name>
</gene>
<protein>
    <submittedName>
        <fullName evidence="3">Uncharacterized protein LOC104250100</fullName>
    </submittedName>
</protein>
<evidence type="ECO:0000313" key="3">
    <source>
        <dbReference type="RefSeq" id="XP_009804954.1"/>
    </source>
</evidence>
<sequence>MENNMATAARKLTYSAGFGEEKQTMADVVKGNRTVFESIDDKMLIMANYTFNNRQMMLKNWEPDFEIDKEHMRVMPLWVTFSGLHIQCWAEENLGRITNCLEKPVCTDRLTAQCERILYARVLIEMDITQPLLDELTIEQPNGKIRVQRVDHEQKPVFCQECNRFGHPNGECKRGSQPGMQRKKDKRHKWVRKTKADENE</sequence>
<dbReference type="RefSeq" id="XP_009804954.1">
    <property type="nucleotide sequence ID" value="XM_009806652.1"/>
</dbReference>
<dbReference type="AlphaFoldDB" id="A0A1U7Z0P2"/>
<evidence type="ECO:0000256" key="1">
    <source>
        <dbReference type="SAM" id="MobiDB-lite"/>
    </source>
</evidence>
<reference evidence="2" key="1">
    <citation type="journal article" date="2013" name="Genome Biol.">
        <title>Reference genomes and transcriptomes of Nicotiana sylvestris and Nicotiana tomentosiformis.</title>
        <authorList>
            <person name="Sierro N."/>
            <person name="Battey J.N."/>
            <person name="Ouadi S."/>
            <person name="Bovet L."/>
            <person name="Goepfert S."/>
            <person name="Bakaher N."/>
            <person name="Peitsch M.C."/>
            <person name="Ivanov N.V."/>
        </authorList>
    </citation>
    <scope>NUCLEOTIDE SEQUENCE [LARGE SCALE GENOMIC DNA]</scope>
</reference>
<feature type="region of interest" description="Disordered" evidence="1">
    <location>
        <begin position="170"/>
        <end position="200"/>
    </location>
</feature>
<dbReference type="Proteomes" id="UP000189701">
    <property type="component" value="Unplaced"/>
</dbReference>
<reference evidence="3" key="2">
    <citation type="submission" date="2025-08" db="UniProtKB">
        <authorList>
            <consortium name="RefSeq"/>
        </authorList>
    </citation>
    <scope>IDENTIFICATION</scope>
    <source>
        <tissue evidence="3">Leaf</tissue>
    </source>
</reference>
<dbReference type="PANTHER" id="PTHR31286">
    <property type="entry name" value="GLYCINE-RICH CELL WALL STRUCTURAL PROTEIN 1.8-LIKE"/>
    <property type="match status" value="1"/>
</dbReference>
<dbReference type="PANTHER" id="PTHR31286:SF123">
    <property type="entry name" value="ENDONUCLEASE_EXONUCLEASE_PHOSPHATASE"/>
    <property type="match status" value="1"/>
</dbReference>
<dbReference type="eggNOG" id="KOG1075">
    <property type="taxonomic scope" value="Eukaryota"/>
</dbReference>
<name>A0A1U7Z0P2_NICSY</name>
<feature type="compositionally biased region" description="Basic residues" evidence="1">
    <location>
        <begin position="181"/>
        <end position="193"/>
    </location>
</feature>